<protein>
    <submittedName>
        <fullName evidence="1">Uncharacterized protein</fullName>
    </submittedName>
</protein>
<accession>A0ABQ1RTD5</accession>
<evidence type="ECO:0000313" key="2">
    <source>
        <dbReference type="Proteomes" id="UP000614272"/>
    </source>
</evidence>
<keyword evidence="2" id="KW-1185">Reference proteome</keyword>
<organism evidence="1 2">
    <name type="scientific">Lacimicrobium alkaliphilum</name>
    <dbReference type="NCBI Taxonomy" id="1526571"/>
    <lineage>
        <taxon>Bacteria</taxon>
        <taxon>Pseudomonadati</taxon>
        <taxon>Pseudomonadota</taxon>
        <taxon>Gammaproteobacteria</taxon>
        <taxon>Alteromonadales</taxon>
        <taxon>Alteromonadaceae</taxon>
        <taxon>Lacimicrobium</taxon>
    </lineage>
</organism>
<reference evidence="2" key="1">
    <citation type="journal article" date="2019" name="Int. J. Syst. Evol. Microbiol.">
        <title>The Global Catalogue of Microorganisms (GCM) 10K type strain sequencing project: providing services to taxonomists for standard genome sequencing and annotation.</title>
        <authorList>
            <consortium name="The Broad Institute Genomics Platform"/>
            <consortium name="The Broad Institute Genome Sequencing Center for Infectious Disease"/>
            <person name="Wu L."/>
            <person name="Ma J."/>
        </authorList>
    </citation>
    <scope>NUCLEOTIDE SEQUENCE [LARGE SCALE GENOMIC DNA]</scope>
    <source>
        <strain evidence="2">CGMCC 1.12923</strain>
    </source>
</reference>
<name>A0ABQ1RTD5_9ALTE</name>
<sequence>MKGREDVANILASFVGYSAALEWYYSTIDISIYATNIGLLIEELENSKFEADALGHSVSFDSLLSDFKVSMPDIFSPKSQGQILLFQYK</sequence>
<dbReference type="Proteomes" id="UP000614272">
    <property type="component" value="Unassembled WGS sequence"/>
</dbReference>
<evidence type="ECO:0000313" key="1">
    <source>
        <dbReference type="EMBL" id="GGD78993.1"/>
    </source>
</evidence>
<comment type="caution">
    <text evidence="1">The sequence shown here is derived from an EMBL/GenBank/DDBJ whole genome shotgun (WGS) entry which is preliminary data.</text>
</comment>
<proteinExistence type="predicted"/>
<dbReference type="EMBL" id="BMGJ01000022">
    <property type="protein sequence ID" value="GGD78993.1"/>
    <property type="molecule type" value="Genomic_DNA"/>
</dbReference>
<gene>
    <name evidence="1" type="ORF">GCM10011357_37500</name>
</gene>